<dbReference type="STRING" id="1802605.A3A61_02720"/>
<feature type="domain" description="RNA polymerase sigma-70 region 2" evidence="5">
    <location>
        <begin position="50"/>
        <end position="115"/>
    </location>
</feature>
<evidence type="ECO:0000256" key="2">
    <source>
        <dbReference type="ARBA" id="ARBA00023015"/>
    </source>
</evidence>
<keyword evidence="3" id="KW-0731">Sigma factor</keyword>
<evidence type="ECO:0000256" key="4">
    <source>
        <dbReference type="ARBA" id="ARBA00023163"/>
    </source>
</evidence>
<evidence type="ECO:0000259" key="5">
    <source>
        <dbReference type="Pfam" id="PF04542"/>
    </source>
</evidence>
<proteinExistence type="inferred from homology"/>
<dbReference type="GO" id="GO:0003677">
    <property type="term" value="F:DNA binding"/>
    <property type="evidence" value="ECO:0007669"/>
    <property type="project" value="InterPro"/>
</dbReference>
<evidence type="ECO:0000313" key="7">
    <source>
        <dbReference type="EMBL" id="OGY31916.1"/>
    </source>
</evidence>
<dbReference type="NCBIfam" id="TIGR02937">
    <property type="entry name" value="sigma70-ECF"/>
    <property type="match status" value="1"/>
</dbReference>
<dbReference type="SUPFAM" id="SSF88659">
    <property type="entry name" value="Sigma3 and sigma4 domains of RNA polymerase sigma factors"/>
    <property type="match status" value="1"/>
</dbReference>
<evidence type="ECO:0000256" key="1">
    <source>
        <dbReference type="ARBA" id="ARBA00010641"/>
    </source>
</evidence>
<feature type="domain" description="RNA polymerase sigma factor 70 region 4 type 2" evidence="6">
    <location>
        <begin position="154"/>
        <end position="200"/>
    </location>
</feature>
<dbReference type="InterPro" id="IPR013249">
    <property type="entry name" value="RNA_pol_sigma70_r4_t2"/>
</dbReference>
<protein>
    <recommendedName>
        <fullName evidence="9">RNA polymerase sigma-70 region 2 domain-containing protein</fullName>
    </recommendedName>
</protein>
<dbReference type="Gene3D" id="1.10.10.10">
    <property type="entry name" value="Winged helix-like DNA-binding domain superfamily/Winged helix DNA-binding domain"/>
    <property type="match status" value="1"/>
</dbReference>
<keyword evidence="4" id="KW-0804">Transcription</keyword>
<dbReference type="GO" id="GO:0016987">
    <property type="term" value="F:sigma factor activity"/>
    <property type="evidence" value="ECO:0007669"/>
    <property type="project" value="UniProtKB-KW"/>
</dbReference>
<sequence length="221" mass="25944">MEGDMIVWPATTEDSPLFGRPAVSFASDEVGERSIISQAILGNHEAITVIIRAYQRPIYNFCFRILGSHQDAEDVTQDTFTRVCMSLSGFDNHNFGGWIYRIALHLCFDELRRSRGGRLKIALTRSHQIACDVADRINFEPGPEATFLEREGLERIRTLLDFLPLRNRLALKLFYFYNLTYTEIAQVLDIDVERVRRLLLWSRKQFRKVYERHEENLRYYM</sequence>
<dbReference type="EMBL" id="MHDB01000021">
    <property type="protein sequence ID" value="OGY31916.1"/>
    <property type="molecule type" value="Genomic_DNA"/>
</dbReference>
<dbReference type="InterPro" id="IPR014284">
    <property type="entry name" value="RNA_pol_sigma-70_dom"/>
</dbReference>
<dbReference type="GO" id="GO:0006352">
    <property type="term" value="P:DNA-templated transcription initiation"/>
    <property type="evidence" value="ECO:0007669"/>
    <property type="project" value="InterPro"/>
</dbReference>
<dbReference type="Proteomes" id="UP000177718">
    <property type="component" value="Unassembled WGS sequence"/>
</dbReference>
<organism evidence="7 8">
    <name type="scientific">Candidatus Woykebacteria bacterium RIFCSPLOWO2_01_FULL_43_14</name>
    <dbReference type="NCBI Taxonomy" id="1802605"/>
    <lineage>
        <taxon>Bacteria</taxon>
        <taxon>Candidatus Woykeibacteriota</taxon>
    </lineage>
</organism>
<dbReference type="InterPro" id="IPR007627">
    <property type="entry name" value="RNA_pol_sigma70_r2"/>
</dbReference>
<dbReference type="PANTHER" id="PTHR43133:SF51">
    <property type="entry name" value="RNA POLYMERASE SIGMA FACTOR"/>
    <property type="match status" value="1"/>
</dbReference>
<dbReference type="InterPro" id="IPR013324">
    <property type="entry name" value="RNA_pol_sigma_r3/r4-like"/>
</dbReference>
<evidence type="ECO:0008006" key="9">
    <source>
        <dbReference type="Google" id="ProtNLM"/>
    </source>
</evidence>
<dbReference type="Gene3D" id="1.10.1740.10">
    <property type="match status" value="1"/>
</dbReference>
<dbReference type="AlphaFoldDB" id="A0A1G1WVX8"/>
<dbReference type="InterPro" id="IPR013325">
    <property type="entry name" value="RNA_pol_sigma_r2"/>
</dbReference>
<accession>A0A1G1WVX8</accession>
<dbReference type="Pfam" id="PF04542">
    <property type="entry name" value="Sigma70_r2"/>
    <property type="match status" value="1"/>
</dbReference>
<evidence type="ECO:0000259" key="6">
    <source>
        <dbReference type="Pfam" id="PF08281"/>
    </source>
</evidence>
<evidence type="ECO:0000256" key="3">
    <source>
        <dbReference type="ARBA" id="ARBA00023082"/>
    </source>
</evidence>
<gene>
    <name evidence="7" type="ORF">A3A61_02720</name>
</gene>
<reference evidence="7 8" key="1">
    <citation type="journal article" date="2016" name="Nat. Commun.">
        <title>Thousands of microbial genomes shed light on interconnected biogeochemical processes in an aquifer system.</title>
        <authorList>
            <person name="Anantharaman K."/>
            <person name="Brown C.T."/>
            <person name="Hug L.A."/>
            <person name="Sharon I."/>
            <person name="Castelle C.J."/>
            <person name="Probst A.J."/>
            <person name="Thomas B.C."/>
            <person name="Singh A."/>
            <person name="Wilkins M.J."/>
            <person name="Karaoz U."/>
            <person name="Brodie E.L."/>
            <person name="Williams K.H."/>
            <person name="Hubbard S.S."/>
            <person name="Banfield J.F."/>
        </authorList>
    </citation>
    <scope>NUCLEOTIDE SEQUENCE [LARGE SCALE GENOMIC DNA]</scope>
</reference>
<keyword evidence="2" id="KW-0805">Transcription regulation</keyword>
<comment type="caution">
    <text evidence="7">The sequence shown here is derived from an EMBL/GenBank/DDBJ whole genome shotgun (WGS) entry which is preliminary data.</text>
</comment>
<dbReference type="CDD" id="cd06171">
    <property type="entry name" value="Sigma70_r4"/>
    <property type="match status" value="1"/>
</dbReference>
<dbReference type="Pfam" id="PF08281">
    <property type="entry name" value="Sigma70_r4_2"/>
    <property type="match status" value="1"/>
</dbReference>
<dbReference type="SUPFAM" id="SSF88946">
    <property type="entry name" value="Sigma2 domain of RNA polymerase sigma factors"/>
    <property type="match status" value="1"/>
</dbReference>
<name>A0A1G1WVX8_9BACT</name>
<comment type="similarity">
    <text evidence="1">Belongs to the sigma-70 factor family. ECF subfamily.</text>
</comment>
<evidence type="ECO:0000313" key="8">
    <source>
        <dbReference type="Proteomes" id="UP000177718"/>
    </source>
</evidence>
<dbReference type="InterPro" id="IPR036388">
    <property type="entry name" value="WH-like_DNA-bd_sf"/>
</dbReference>
<dbReference type="InterPro" id="IPR039425">
    <property type="entry name" value="RNA_pol_sigma-70-like"/>
</dbReference>
<dbReference type="PANTHER" id="PTHR43133">
    <property type="entry name" value="RNA POLYMERASE ECF-TYPE SIGMA FACTO"/>
    <property type="match status" value="1"/>
</dbReference>